<dbReference type="OrthoDB" id="9778406at2"/>
<evidence type="ECO:0000313" key="2">
    <source>
        <dbReference type="EMBL" id="MUV04002.1"/>
    </source>
</evidence>
<gene>
    <name evidence="2" type="ORF">GN157_09805</name>
</gene>
<proteinExistence type="predicted"/>
<comment type="caution">
    <text evidence="2">The sequence shown here is derived from an EMBL/GenBank/DDBJ whole genome shotgun (WGS) entry which is preliminary data.</text>
</comment>
<accession>A0A6N8HCP1</accession>
<dbReference type="Gene3D" id="3.90.550.10">
    <property type="entry name" value="Spore Coat Polysaccharide Biosynthesis Protein SpsA, Chain A"/>
    <property type="match status" value="1"/>
</dbReference>
<evidence type="ECO:0000313" key="3">
    <source>
        <dbReference type="Proteomes" id="UP000433945"/>
    </source>
</evidence>
<organism evidence="2 3">
    <name type="scientific">Flavobacterium rakeshii</name>
    <dbReference type="NCBI Taxonomy" id="1038845"/>
    <lineage>
        <taxon>Bacteria</taxon>
        <taxon>Pseudomonadati</taxon>
        <taxon>Bacteroidota</taxon>
        <taxon>Flavobacteriia</taxon>
        <taxon>Flavobacteriales</taxon>
        <taxon>Flavobacteriaceae</taxon>
        <taxon>Flavobacterium</taxon>
    </lineage>
</organism>
<dbReference type="SUPFAM" id="SSF53448">
    <property type="entry name" value="Nucleotide-diphospho-sugar transferases"/>
    <property type="match status" value="1"/>
</dbReference>
<dbReference type="EMBL" id="WOWP01000034">
    <property type="protein sequence ID" value="MUV04002.1"/>
    <property type="molecule type" value="Genomic_DNA"/>
</dbReference>
<dbReference type="Proteomes" id="UP000433945">
    <property type="component" value="Unassembled WGS sequence"/>
</dbReference>
<keyword evidence="3" id="KW-1185">Reference proteome</keyword>
<dbReference type="InterPro" id="IPR001173">
    <property type="entry name" value="Glyco_trans_2-like"/>
</dbReference>
<reference evidence="2 3" key="1">
    <citation type="submission" date="2019-12" db="EMBL/GenBank/DDBJ databases">
        <authorList>
            <person name="Sun J.-Q."/>
        </authorList>
    </citation>
    <scope>NUCLEOTIDE SEQUENCE [LARGE SCALE GENOMIC DNA]</scope>
    <source>
        <strain evidence="2 3">JCM 17928</strain>
    </source>
</reference>
<dbReference type="AlphaFoldDB" id="A0A6N8HCP1"/>
<dbReference type="GO" id="GO:0016740">
    <property type="term" value="F:transferase activity"/>
    <property type="evidence" value="ECO:0007669"/>
    <property type="project" value="UniProtKB-KW"/>
</dbReference>
<feature type="domain" description="Glycosyltransferase 2-like" evidence="1">
    <location>
        <begin position="35"/>
        <end position="111"/>
    </location>
</feature>
<dbReference type="InterPro" id="IPR029044">
    <property type="entry name" value="Nucleotide-diphossugar_trans"/>
</dbReference>
<dbReference type="RefSeq" id="WP_157483238.1">
    <property type="nucleotide sequence ID" value="NZ_WOWP01000034.1"/>
</dbReference>
<sequence length="256" mass="29651">MNRSTLDFLKPMFPVHFSDYSILIINQTTQGNLLQSGYPGVRVINSFEKGLSKSRNLALQNAENKLILLTDDDVEFTPDFDENIVKAFNNGCEDFAAIQFCAEDKERNRLKSYPSKNKALSYLNILSAMSIELVYNKEKILGSKLRFDENFGLGAAFPLGEEHIFLGDLKRAGYKLGFYKEYIVRHSNDKNSDKIPFKKWYETLGSYYKRMFPGSYLLWIFIYFGFNIKQGKLSFFKVPFAFSYFIKGKNSYLQTK</sequence>
<keyword evidence="2" id="KW-0808">Transferase</keyword>
<protein>
    <submittedName>
        <fullName evidence="2">Glycosyltransferase</fullName>
    </submittedName>
</protein>
<name>A0A6N8HCP1_9FLAO</name>
<evidence type="ECO:0000259" key="1">
    <source>
        <dbReference type="Pfam" id="PF00535"/>
    </source>
</evidence>
<dbReference type="Pfam" id="PF00535">
    <property type="entry name" value="Glycos_transf_2"/>
    <property type="match status" value="1"/>
</dbReference>
<dbReference type="CDD" id="cd00761">
    <property type="entry name" value="Glyco_tranf_GTA_type"/>
    <property type="match status" value="1"/>
</dbReference>